<dbReference type="EMBL" id="JAJFAZ020000001">
    <property type="protein sequence ID" value="KAI5352610.1"/>
    <property type="molecule type" value="Genomic_DNA"/>
</dbReference>
<protein>
    <submittedName>
        <fullName evidence="1">Uncharacterized protein</fullName>
    </submittedName>
</protein>
<comment type="caution">
    <text evidence="1">The sequence shown here is derived from an EMBL/GenBank/DDBJ whole genome shotgun (WGS) entry which is preliminary data.</text>
</comment>
<evidence type="ECO:0000313" key="1">
    <source>
        <dbReference type="EMBL" id="KAI5352610.1"/>
    </source>
</evidence>
<dbReference type="AlphaFoldDB" id="A0AAD5F498"/>
<evidence type="ECO:0000313" key="2">
    <source>
        <dbReference type="Proteomes" id="UP001054821"/>
    </source>
</evidence>
<keyword evidence="2" id="KW-1185">Reference proteome</keyword>
<accession>A0AAD5F498</accession>
<proteinExistence type="predicted"/>
<sequence length="69" mass="7232">MAPLPGVCKVNTDGSRINSFSLIGAGDALATKSYDFAPGLHVFLEAPAFLSDMLAADVRGAVRPHLVYV</sequence>
<reference evidence="1 2" key="1">
    <citation type="journal article" date="2022" name="G3 (Bethesda)">
        <title>Whole-genome sequence and methylome profiling of the almond [Prunus dulcis (Mill.) D.A. Webb] cultivar 'Nonpareil'.</title>
        <authorList>
            <person name="D'Amico-Willman K.M."/>
            <person name="Ouma W.Z."/>
            <person name="Meulia T."/>
            <person name="Sideli G.M."/>
            <person name="Gradziel T.M."/>
            <person name="Fresnedo-Ramirez J."/>
        </authorList>
    </citation>
    <scope>NUCLEOTIDE SEQUENCE [LARGE SCALE GENOMIC DNA]</scope>
    <source>
        <strain evidence="1">Clone GOH B32 T37-40</strain>
    </source>
</reference>
<name>A0AAD5F498_PRUDU</name>
<gene>
    <name evidence="1" type="ORF">L3X38_005501</name>
</gene>
<organism evidence="1 2">
    <name type="scientific">Prunus dulcis</name>
    <name type="common">Almond</name>
    <name type="synonym">Amygdalus dulcis</name>
    <dbReference type="NCBI Taxonomy" id="3755"/>
    <lineage>
        <taxon>Eukaryota</taxon>
        <taxon>Viridiplantae</taxon>
        <taxon>Streptophyta</taxon>
        <taxon>Embryophyta</taxon>
        <taxon>Tracheophyta</taxon>
        <taxon>Spermatophyta</taxon>
        <taxon>Magnoliopsida</taxon>
        <taxon>eudicotyledons</taxon>
        <taxon>Gunneridae</taxon>
        <taxon>Pentapetalae</taxon>
        <taxon>rosids</taxon>
        <taxon>fabids</taxon>
        <taxon>Rosales</taxon>
        <taxon>Rosaceae</taxon>
        <taxon>Amygdaloideae</taxon>
        <taxon>Amygdaleae</taxon>
        <taxon>Prunus</taxon>
    </lineage>
</organism>
<dbReference type="Proteomes" id="UP001054821">
    <property type="component" value="Chromosome 1"/>
</dbReference>